<evidence type="ECO:0000313" key="2">
    <source>
        <dbReference type="Proteomes" id="UP001158500"/>
    </source>
</evidence>
<gene>
    <name evidence="1" type="ORF">N5C32_11485</name>
</gene>
<dbReference type="SUPFAM" id="SSF53474">
    <property type="entry name" value="alpha/beta-Hydrolases"/>
    <property type="match status" value="1"/>
</dbReference>
<proteinExistence type="predicted"/>
<comment type="caution">
    <text evidence="1">The sequence shown here is derived from an EMBL/GenBank/DDBJ whole genome shotgun (WGS) entry which is preliminary data.</text>
</comment>
<evidence type="ECO:0008006" key="3">
    <source>
        <dbReference type="Google" id="ProtNLM"/>
    </source>
</evidence>
<dbReference type="RefSeq" id="WP_090439165.1">
    <property type="nucleotide sequence ID" value="NZ_JAOCAE010000006.1"/>
</dbReference>
<sequence>MAGFGLLSGRILPELAPHIASTQALSSLSAFVAHGHADNKLPVTWAQKADAWLSLLNVRLETHLYDMAHEITAEEIEDFVQWLKPLLHIE</sequence>
<dbReference type="EMBL" id="JAOCAE010000006">
    <property type="protein sequence ID" value="MDH1236662.1"/>
    <property type="molecule type" value="Genomic_DNA"/>
</dbReference>
<accession>A0AA42PAD9</accession>
<organism evidence="1 2">
    <name type="scientific">Stutzerimonas stutzeri</name>
    <name type="common">Pseudomonas stutzeri</name>
    <dbReference type="NCBI Taxonomy" id="316"/>
    <lineage>
        <taxon>Bacteria</taxon>
        <taxon>Pseudomonadati</taxon>
        <taxon>Pseudomonadota</taxon>
        <taxon>Gammaproteobacteria</taxon>
        <taxon>Pseudomonadales</taxon>
        <taxon>Pseudomonadaceae</taxon>
        <taxon>Stutzerimonas</taxon>
    </lineage>
</organism>
<protein>
    <recommendedName>
        <fullName evidence="3">Phospholipase/carboxylesterase/thioesterase domain-containing protein</fullName>
    </recommendedName>
</protein>
<dbReference type="InterPro" id="IPR029058">
    <property type="entry name" value="AB_hydrolase_fold"/>
</dbReference>
<dbReference type="AlphaFoldDB" id="A0AA42PAD9"/>
<dbReference type="Gene3D" id="3.40.50.1820">
    <property type="entry name" value="alpha/beta hydrolase"/>
    <property type="match status" value="1"/>
</dbReference>
<reference evidence="1" key="1">
    <citation type="submission" date="2022-09" db="EMBL/GenBank/DDBJ databases">
        <title>Intensive care unit water sources are persistently colonized with multi-drug resistant bacteria and are the site of extensive horizontal gene transfer of antibiotic resistance genes.</title>
        <authorList>
            <person name="Diorio-Toth L."/>
        </authorList>
    </citation>
    <scope>NUCLEOTIDE SEQUENCE</scope>
    <source>
        <strain evidence="1">GD03947</strain>
    </source>
</reference>
<name>A0AA42PAD9_STUST</name>
<evidence type="ECO:0000313" key="1">
    <source>
        <dbReference type="EMBL" id="MDH1236662.1"/>
    </source>
</evidence>
<dbReference type="Proteomes" id="UP001158500">
    <property type="component" value="Unassembled WGS sequence"/>
</dbReference>